<dbReference type="AlphaFoldDB" id="A0A6A4H5W7"/>
<dbReference type="Gene3D" id="3.90.780.10">
    <property type="entry name" value="5'-Nucleotidase, C-terminal domain"/>
    <property type="match status" value="1"/>
</dbReference>
<dbReference type="PRINTS" id="PR01607">
    <property type="entry name" value="APYRASEFAMLY"/>
</dbReference>
<feature type="domain" description="5'-Nucleotidase C-terminal" evidence="3">
    <location>
        <begin position="305"/>
        <end position="454"/>
    </location>
</feature>
<dbReference type="Gene3D" id="3.60.21.10">
    <property type="match status" value="1"/>
</dbReference>
<evidence type="ECO:0000256" key="2">
    <source>
        <dbReference type="RuleBase" id="RU362119"/>
    </source>
</evidence>
<comment type="similarity">
    <text evidence="1 2">Belongs to the 5'-nucleotidase family.</text>
</comment>
<evidence type="ECO:0000313" key="5">
    <source>
        <dbReference type="Proteomes" id="UP000799118"/>
    </source>
</evidence>
<dbReference type="EMBL" id="ML769592">
    <property type="protein sequence ID" value="KAE9392595.1"/>
    <property type="molecule type" value="Genomic_DNA"/>
</dbReference>
<dbReference type="Proteomes" id="UP000799118">
    <property type="component" value="Unassembled WGS sequence"/>
</dbReference>
<proteinExistence type="inferred from homology"/>
<sequence length="519" mass="57296">MADQIVFYHFNDVYHVNQPTLLSRFAYDFRQKGNAITVCSGDALGPSLESSMLKGEHIIPILNHLDIDIACYGNHDFDFGEDRLNELSALCNFPFLLSNAFHPSGKLLAAAKEYVIREHLGYRIGFFGLAGTDWPSNCQHLPLGTIIGDPVEAAVRISRILKEQENVDLVVAVTHMRLEEDLLVSEGCPLVDLILGGHDHDIVVQGDKLAVINDDAIGRIRIVKSGTDFRSYSVVRVPVHRVEGKVELGIIQVHHERDLSLVPQHPEDPDIPNLISSLHQHITSISSKPLFYAGCPLDGRGSVIRTSETNLGNLLADVVRAYYNTDIAFVNSGSIRCDRIIPEGVLSMRDVVGMFSCTHQILPFGNVLVVKRVSAQALLRALENSVSDSRTDGRFLQLSGMSIEVDFGRPEGSRILRVTVGEKNIFPSSSLDYFFNVAMSSFIADGFDGYTCFSGSDAETLISVEGAMTDTGIMLEILEEPPEELTFEHIARSRKAVFADGGRELPLIKPEIERRIVVV</sequence>
<evidence type="ECO:0000313" key="4">
    <source>
        <dbReference type="EMBL" id="KAE9392595.1"/>
    </source>
</evidence>
<reference evidence="4" key="1">
    <citation type="journal article" date="2019" name="Environ. Microbiol.">
        <title>Fungal ecological strategies reflected in gene transcription - a case study of two litter decomposers.</title>
        <authorList>
            <person name="Barbi F."/>
            <person name="Kohler A."/>
            <person name="Barry K."/>
            <person name="Baskaran P."/>
            <person name="Daum C."/>
            <person name="Fauchery L."/>
            <person name="Ihrmark K."/>
            <person name="Kuo A."/>
            <person name="LaButti K."/>
            <person name="Lipzen A."/>
            <person name="Morin E."/>
            <person name="Grigoriev I.V."/>
            <person name="Henrissat B."/>
            <person name="Lindahl B."/>
            <person name="Martin F."/>
        </authorList>
    </citation>
    <scope>NUCLEOTIDE SEQUENCE</scope>
    <source>
        <strain evidence="4">JB14</strain>
    </source>
</reference>
<dbReference type="SUPFAM" id="SSF55816">
    <property type="entry name" value="5'-nucleotidase (syn. UDP-sugar hydrolase), C-terminal domain"/>
    <property type="match status" value="1"/>
</dbReference>
<keyword evidence="5" id="KW-1185">Reference proteome</keyword>
<keyword evidence="2" id="KW-0547">Nucleotide-binding</keyword>
<dbReference type="InterPro" id="IPR006179">
    <property type="entry name" value="5_nucleotidase/apyrase"/>
</dbReference>
<evidence type="ECO:0000256" key="1">
    <source>
        <dbReference type="ARBA" id="ARBA00006654"/>
    </source>
</evidence>
<dbReference type="PANTHER" id="PTHR11575">
    <property type="entry name" value="5'-NUCLEOTIDASE-RELATED"/>
    <property type="match status" value="1"/>
</dbReference>
<dbReference type="InterPro" id="IPR036907">
    <property type="entry name" value="5'-Nucleotdase_C_sf"/>
</dbReference>
<accession>A0A6A4H5W7</accession>
<dbReference type="GO" id="GO:0009166">
    <property type="term" value="P:nucleotide catabolic process"/>
    <property type="evidence" value="ECO:0007669"/>
    <property type="project" value="InterPro"/>
</dbReference>
<name>A0A6A4H5W7_9AGAR</name>
<dbReference type="Pfam" id="PF02872">
    <property type="entry name" value="5_nucleotid_C"/>
    <property type="match status" value="1"/>
</dbReference>
<organism evidence="4 5">
    <name type="scientific">Gymnopus androsaceus JB14</name>
    <dbReference type="NCBI Taxonomy" id="1447944"/>
    <lineage>
        <taxon>Eukaryota</taxon>
        <taxon>Fungi</taxon>
        <taxon>Dikarya</taxon>
        <taxon>Basidiomycota</taxon>
        <taxon>Agaricomycotina</taxon>
        <taxon>Agaricomycetes</taxon>
        <taxon>Agaricomycetidae</taxon>
        <taxon>Agaricales</taxon>
        <taxon>Marasmiineae</taxon>
        <taxon>Omphalotaceae</taxon>
        <taxon>Gymnopus</taxon>
    </lineage>
</organism>
<protein>
    <submittedName>
        <fullName evidence="4">Metallo-dependent phosphatase</fullName>
    </submittedName>
</protein>
<dbReference type="GO" id="GO:0016787">
    <property type="term" value="F:hydrolase activity"/>
    <property type="evidence" value="ECO:0007669"/>
    <property type="project" value="UniProtKB-KW"/>
</dbReference>
<dbReference type="OrthoDB" id="10252235at2759"/>
<dbReference type="GO" id="GO:0000166">
    <property type="term" value="F:nucleotide binding"/>
    <property type="evidence" value="ECO:0007669"/>
    <property type="project" value="UniProtKB-KW"/>
</dbReference>
<dbReference type="SUPFAM" id="SSF56300">
    <property type="entry name" value="Metallo-dependent phosphatases"/>
    <property type="match status" value="1"/>
</dbReference>
<dbReference type="InterPro" id="IPR008334">
    <property type="entry name" value="5'-Nucleotdase_C"/>
</dbReference>
<dbReference type="PANTHER" id="PTHR11575:SF41">
    <property type="entry name" value="PUTATIVE (AFU_ORTHOLOGUE AFUA_1G01160)-RELATED"/>
    <property type="match status" value="1"/>
</dbReference>
<keyword evidence="2" id="KW-0378">Hydrolase</keyword>
<evidence type="ECO:0000259" key="3">
    <source>
        <dbReference type="Pfam" id="PF02872"/>
    </source>
</evidence>
<gene>
    <name evidence="4" type="ORF">BT96DRAFT_1023508</name>
</gene>
<dbReference type="InterPro" id="IPR029052">
    <property type="entry name" value="Metallo-depent_PP-like"/>
</dbReference>